<feature type="transmembrane region" description="Helical" evidence="1">
    <location>
        <begin position="171"/>
        <end position="192"/>
    </location>
</feature>
<feature type="transmembrane region" description="Helical" evidence="1">
    <location>
        <begin position="29"/>
        <end position="51"/>
    </location>
</feature>
<feature type="transmembrane region" description="Helical" evidence="1">
    <location>
        <begin position="204"/>
        <end position="227"/>
    </location>
</feature>
<protein>
    <submittedName>
        <fullName evidence="2">Uncharacterized protein</fullName>
    </submittedName>
</protein>
<keyword evidence="1" id="KW-0812">Transmembrane</keyword>
<dbReference type="EMBL" id="JAACJJ010000002">
    <property type="protein sequence ID" value="KAF5329247.1"/>
    <property type="molecule type" value="Genomic_DNA"/>
</dbReference>
<gene>
    <name evidence="2" type="ORF">D9619_009241</name>
</gene>
<name>A0A8H5FA97_9AGAR</name>
<evidence type="ECO:0000313" key="3">
    <source>
        <dbReference type="Proteomes" id="UP000567179"/>
    </source>
</evidence>
<reference evidence="2 3" key="1">
    <citation type="journal article" date="2020" name="ISME J.">
        <title>Uncovering the hidden diversity of litter-decomposition mechanisms in mushroom-forming fungi.</title>
        <authorList>
            <person name="Floudas D."/>
            <person name="Bentzer J."/>
            <person name="Ahren D."/>
            <person name="Johansson T."/>
            <person name="Persson P."/>
            <person name="Tunlid A."/>
        </authorList>
    </citation>
    <scope>NUCLEOTIDE SEQUENCE [LARGE SCALE GENOMIC DNA]</scope>
    <source>
        <strain evidence="2 3">CBS 101986</strain>
    </source>
</reference>
<dbReference type="OrthoDB" id="2945448at2759"/>
<evidence type="ECO:0000256" key="1">
    <source>
        <dbReference type="SAM" id="Phobius"/>
    </source>
</evidence>
<comment type="caution">
    <text evidence="2">The sequence shown here is derived from an EMBL/GenBank/DDBJ whole genome shotgun (WGS) entry which is preliminary data.</text>
</comment>
<sequence length="361" mass="40360">MGSDFFSSIMPLSHGSLINVLADTTLNAFFLQGFIYGLYTLLFVLALWKLYRRGSNKFYILALAALWITLMTNWVMNWMRTCNAFAINNRSPAVIDRGLHTGTQANIPPLLASLIADVILIWRCTILWNRNRWVFYPLALLFVASTAFVIGRSVSHAGGLTDTLSIGISDILSSITTMSATTLITLRIIMVTRRSPIRSSYRQIIEILLESAAIYSIVLLTHGILLIVDFIHPFDIRSPSGVAMWELSMYINFIQPPVTGIAPTLIAFRVAEEKPKSEATGTGPLSRLTFKRSQSNRGHEITSGILSTLRLGRDNRHGSVTISSVHHLQLDIEAQDNAALSNYERENEEKLEKHDGIEAFY</sequence>
<accession>A0A8H5FA97</accession>
<organism evidence="2 3">
    <name type="scientific">Psilocybe cf. subviscida</name>
    <dbReference type="NCBI Taxonomy" id="2480587"/>
    <lineage>
        <taxon>Eukaryota</taxon>
        <taxon>Fungi</taxon>
        <taxon>Dikarya</taxon>
        <taxon>Basidiomycota</taxon>
        <taxon>Agaricomycotina</taxon>
        <taxon>Agaricomycetes</taxon>
        <taxon>Agaricomycetidae</taxon>
        <taxon>Agaricales</taxon>
        <taxon>Agaricineae</taxon>
        <taxon>Strophariaceae</taxon>
        <taxon>Psilocybe</taxon>
    </lineage>
</organism>
<feature type="transmembrane region" description="Helical" evidence="1">
    <location>
        <begin position="247"/>
        <end position="268"/>
    </location>
</feature>
<dbReference type="Proteomes" id="UP000567179">
    <property type="component" value="Unassembled WGS sequence"/>
</dbReference>
<keyword evidence="1" id="KW-1133">Transmembrane helix</keyword>
<proteinExistence type="predicted"/>
<feature type="transmembrane region" description="Helical" evidence="1">
    <location>
        <begin position="58"/>
        <end position="76"/>
    </location>
</feature>
<evidence type="ECO:0000313" key="2">
    <source>
        <dbReference type="EMBL" id="KAF5329247.1"/>
    </source>
</evidence>
<keyword evidence="1" id="KW-0472">Membrane</keyword>
<feature type="transmembrane region" description="Helical" evidence="1">
    <location>
        <begin position="133"/>
        <end position="151"/>
    </location>
</feature>
<feature type="transmembrane region" description="Helical" evidence="1">
    <location>
        <begin position="107"/>
        <end position="126"/>
    </location>
</feature>
<dbReference type="AlphaFoldDB" id="A0A8H5FA97"/>
<keyword evidence="3" id="KW-1185">Reference proteome</keyword>